<keyword evidence="2" id="KW-1133">Transmembrane helix</keyword>
<feature type="region of interest" description="Disordered" evidence="1">
    <location>
        <begin position="253"/>
        <end position="299"/>
    </location>
</feature>
<comment type="caution">
    <text evidence="4">The sequence shown here is derived from an EMBL/GenBank/DDBJ whole genome shotgun (WGS) entry which is preliminary data.</text>
</comment>
<dbReference type="Gene3D" id="1.10.10.880">
    <property type="entry name" value="Anti sigma-E protein RseA, N-terminal domain"/>
    <property type="match status" value="1"/>
</dbReference>
<feature type="domain" description="Anti sigma-E protein RseA N-terminal" evidence="3">
    <location>
        <begin position="24"/>
        <end position="99"/>
    </location>
</feature>
<evidence type="ECO:0000256" key="1">
    <source>
        <dbReference type="SAM" id="MobiDB-lite"/>
    </source>
</evidence>
<accession>A0ABW0SLP7</accession>
<organism evidence="4 5">
    <name type="scientific">Lysobacter yangpyeongensis</name>
    <dbReference type="NCBI Taxonomy" id="346182"/>
    <lineage>
        <taxon>Bacteria</taxon>
        <taxon>Pseudomonadati</taxon>
        <taxon>Pseudomonadota</taxon>
        <taxon>Gammaproteobacteria</taxon>
        <taxon>Lysobacterales</taxon>
        <taxon>Lysobacteraceae</taxon>
        <taxon>Lysobacter</taxon>
    </lineage>
</organism>
<dbReference type="Pfam" id="PF03872">
    <property type="entry name" value="RseA_N"/>
    <property type="match status" value="1"/>
</dbReference>
<dbReference type="PANTHER" id="PTHR38104">
    <property type="match status" value="1"/>
</dbReference>
<dbReference type="InterPro" id="IPR005572">
    <property type="entry name" value="Anti-sigma_E_RseA_N"/>
</dbReference>
<feature type="region of interest" description="Disordered" evidence="1">
    <location>
        <begin position="137"/>
        <end position="178"/>
    </location>
</feature>
<dbReference type="RefSeq" id="WP_386753614.1">
    <property type="nucleotide sequence ID" value="NZ_JBHSNM010000001.1"/>
</dbReference>
<dbReference type="EMBL" id="JBHSNM010000001">
    <property type="protein sequence ID" value="MFC5569502.1"/>
    <property type="molecule type" value="Genomic_DNA"/>
</dbReference>
<gene>
    <name evidence="4" type="ORF">ACFPN1_05400</name>
</gene>
<proteinExistence type="predicted"/>
<dbReference type="InterPro" id="IPR036147">
    <property type="entry name" value="Anti-sigma_E_RseA_N_sf"/>
</dbReference>
<dbReference type="CDD" id="cd16328">
    <property type="entry name" value="RseA_N"/>
    <property type="match status" value="1"/>
</dbReference>
<dbReference type="Proteomes" id="UP001596036">
    <property type="component" value="Unassembled WGS sequence"/>
</dbReference>
<dbReference type="InterPro" id="IPR052383">
    <property type="entry name" value="Anti-sigma-E_RseA-like"/>
</dbReference>
<name>A0ABW0SLP7_9GAMM</name>
<feature type="region of interest" description="Disordered" evidence="1">
    <location>
        <begin position="1"/>
        <end position="20"/>
    </location>
</feature>
<evidence type="ECO:0000259" key="3">
    <source>
        <dbReference type="Pfam" id="PF03872"/>
    </source>
</evidence>
<keyword evidence="5" id="KW-1185">Reference proteome</keyword>
<evidence type="ECO:0000313" key="5">
    <source>
        <dbReference type="Proteomes" id="UP001596036"/>
    </source>
</evidence>
<protein>
    <submittedName>
        <fullName evidence="4">RseA family anti-sigma factor</fullName>
    </submittedName>
</protein>
<reference evidence="5" key="1">
    <citation type="journal article" date="2019" name="Int. J. Syst. Evol. Microbiol.">
        <title>The Global Catalogue of Microorganisms (GCM) 10K type strain sequencing project: providing services to taxonomists for standard genome sequencing and annotation.</title>
        <authorList>
            <consortium name="The Broad Institute Genomics Platform"/>
            <consortium name="The Broad Institute Genome Sequencing Center for Infectious Disease"/>
            <person name="Wu L."/>
            <person name="Ma J."/>
        </authorList>
    </citation>
    <scope>NUCLEOTIDE SEQUENCE [LARGE SCALE GENOMIC DNA]</scope>
    <source>
        <strain evidence="5">KACC 11407</strain>
    </source>
</reference>
<keyword evidence="2" id="KW-0812">Transmembrane</keyword>
<feature type="region of interest" description="Disordered" evidence="1">
    <location>
        <begin position="193"/>
        <end position="218"/>
    </location>
</feature>
<dbReference type="SUPFAM" id="SSF89069">
    <property type="entry name" value="N-terminal, cytoplasmic domain of anti-sigmaE factor RseA"/>
    <property type="match status" value="1"/>
</dbReference>
<evidence type="ECO:0000256" key="2">
    <source>
        <dbReference type="SAM" id="Phobius"/>
    </source>
</evidence>
<keyword evidence="2" id="KW-0472">Membrane</keyword>
<dbReference type="PANTHER" id="PTHR38104:SF1">
    <property type="entry name" value="ANTI-SIGMA-E FACTOR RSEA"/>
    <property type="match status" value="1"/>
</dbReference>
<sequence>MTNRADTSSNPNSNHHSLHPRDDREALSALFDGELPGDAIRFALKRLDHDIEWRETCGRWQLIGDALRGEATVVSAPDFAAGVMRALAGERQVAGQAVAPAMGEAMKAAPARRRWIGGAALAASVAVAAVLVLRPYSTGSSPTDSPSTGTRLAAGAATPRPAPTPAGTTSTPTDTPAATTPAVVAASAATAVASLARRPERPVRTSRSTRAPVPPTTTEPDAIAAAAVTLSATGHPFHPRVDDIVTRPWPRSVLSDSAAGGVTVSFGREPTRSSSFYPFEPRLPAEAESSLPPPADPQR</sequence>
<feature type="transmembrane region" description="Helical" evidence="2">
    <location>
        <begin position="115"/>
        <end position="136"/>
    </location>
</feature>
<evidence type="ECO:0000313" key="4">
    <source>
        <dbReference type="EMBL" id="MFC5569502.1"/>
    </source>
</evidence>